<name>A0A915KAY9_ROMCU</name>
<proteinExistence type="predicted"/>
<evidence type="ECO:0000256" key="1">
    <source>
        <dbReference type="SAM" id="MobiDB-lite"/>
    </source>
</evidence>
<organism evidence="2 3">
    <name type="scientific">Romanomermis culicivorax</name>
    <name type="common">Nematode worm</name>
    <dbReference type="NCBI Taxonomy" id="13658"/>
    <lineage>
        <taxon>Eukaryota</taxon>
        <taxon>Metazoa</taxon>
        <taxon>Ecdysozoa</taxon>
        <taxon>Nematoda</taxon>
        <taxon>Enoplea</taxon>
        <taxon>Dorylaimia</taxon>
        <taxon>Mermithida</taxon>
        <taxon>Mermithoidea</taxon>
        <taxon>Mermithidae</taxon>
        <taxon>Romanomermis</taxon>
    </lineage>
</organism>
<dbReference type="Proteomes" id="UP000887565">
    <property type="component" value="Unplaced"/>
</dbReference>
<dbReference type="WBParaSite" id="nRc.2.0.1.t35276-RA">
    <property type="protein sequence ID" value="nRc.2.0.1.t35276-RA"/>
    <property type="gene ID" value="nRc.2.0.1.g35276"/>
</dbReference>
<protein>
    <submittedName>
        <fullName evidence="3">Uncharacterized protein</fullName>
    </submittedName>
</protein>
<feature type="region of interest" description="Disordered" evidence="1">
    <location>
        <begin position="1"/>
        <end position="22"/>
    </location>
</feature>
<dbReference type="AlphaFoldDB" id="A0A915KAY9"/>
<keyword evidence="2" id="KW-1185">Reference proteome</keyword>
<accession>A0A915KAY9</accession>
<evidence type="ECO:0000313" key="2">
    <source>
        <dbReference type="Proteomes" id="UP000887565"/>
    </source>
</evidence>
<sequence length="110" mass="12608">MKRTSDPENSKATPPVINDMRGTKNSAQTLHKAHNPVSVNKVRQRHQFDQNHRRQCIVSADEKTEQSTNRAKLSVIRQPRYDQYTKAARRYTGAVPQNVVEFLAIGYETT</sequence>
<reference evidence="3" key="1">
    <citation type="submission" date="2022-11" db="UniProtKB">
        <authorList>
            <consortium name="WormBaseParasite"/>
        </authorList>
    </citation>
    <scope>IDENTIFICATION</scope>
</reference>
<evidence type="ECO:0000313" key="3">
    <source>
        <dbReference type="WBParaSite" id="nRc.2.0.1.t35276-RA"/>
    </source>
</evidence>